<name>A0A9X6VD15_BACTU</name>
<evidence type="ECO:0000313" key="2">
    <source>
        <dbReference type="Proteomes" id="UP000220397"/>
    </source>
</evidence>
<sequence>MMVNVVVFEEVSSDKKTVDTQTISDKQVNSKDIILSDYMMDKNDLITSWIEVDGLFKRERLIVSIH</sequence>
<accession>A0A9X6VD15</accession>
<evidence type="ECO:0000313" key="1">
    <source>
        <dbReference type="EMBL" id="PFB08207.1"/>
    </source>
</evidence>
<dbReference type="RefSeq" id="WP_098369011.1">
    <property type="nucleotide sequence ID" value="NZ_CAKJXA010000023.1"/>
</dbReference>
<organism evidence="1 2">
    <name type="scientific">Bacillus thuringiensis</name>
    <dbReference type="NCBI Taxonomy" id="1428"/>
    <lineage>
        <taxon>Bacteria</taxon>
        <taxon>Bacillati</taxon>
        <taxon>Bacillota</taxon>
        <taxon>Bacilli</taxon>
        <taxon>Bacillales</taxon>
        <taxon>Bacillaceae</taxon>
        <taxon>Bacillus</taxon>
        <taxon>Bacillus cereus group</taxon>
    </lineage>
</organism>
<proteinExistence type="predicted"/>
<gene>
    <name evidence="1" type="ORF">CN398_10870</name>
</gene>
<dbReference type="EMBL" id="NTUS01000026">
    <property type="protein sequence ID" value="PFB08207.1"/>
    <property type="molecule type" value="Genomic_DNA"/>
</dbReference>
<comment type="caution">
    <text evidence="1">The sequence shown here is derived from an EMBL/GenBank/DDBJ whole genome shotgun (WGS) entry which is preliminary data.</text>
</comment>
<dbReference type="Proteomes" id="UP000220397">
    <property type="component" value="Unassembled WGS sequence"/>
</dbReference>
<reference evidence="1 2" key="1">
    <citation type="submission" date="2017-09" db="EMBL/GenBank/DDBJ databases">
        <title>Large-scale bioinformatics analysis of Bacillus genomes uncovers conserved roles of natural products in bacterial physiology.</title>
        <authorList>
            <consortium name="Agbiome Team Llc"/>
            <person name="Bleich R.M."/>
            <person name="Kirk G.J."/>
            <person name="Santa Maria K.C."/>
            <person name="Allen S.E."/>
            <person name="Farag S."/>
            <person name="Shank E.A."/>
            <person name="Bowers A."/>
        </authorList>
    </citation>
    <scope>NUCLEOTIDE SEQUENCE [LARGE SCALE GENOMIC DNA]</scope>
    <source>
        <strain evidence="1 2">AFS015413</strain>
    </source>
</reference>
<protein>
    <submittedName>
        <fullName evidence="1">Uncharacterized protein</fullName>
    </submittedName>
</protein>
<dbReference type="AlphaFoldDB" id="A0A9X6VD15"/>